<comment type="caution">
    <text evidence="1">The sequence shown here is derived from an EMBL/GenBank/DDBJ whole genome shotgun (WGS) entry which is preliminary data.</text>
</comment>
<dbReference type="EMBL" id="JAULSN010000001">
    <property type="protein sequence ID" value="KAK3382799.1"/>
    <property type="molecule type" value="Genomic_DNA"/>
</dbReference>
<gene>
    <name evidence="1" type="ORF">B0T24DRAFT_23172</name>
</gene>
<reference evidence="1" key="1">
    <citation type="journal article" date="2023" name="Mol. Phylogenet. Evol.">
        <title>Genome-scale phylogeny and comparative genomics of the fungal order Sordariales.</title>
        <authorList>
            <person name="Hensen N."/>
            <person name="Bonometti L."/>
            <person name="Westerberg I."/>
            <person name="Brannstrom I.O."/>
            <person name="Guillou S."/>
            <person name="Cros-Aarteil S."/>
            <person name="Calhoun S."/>
            <person name="Haridas S."/>
            <person name="Kuo A."/>
            <person name="Mondo S."/>
            <person name="Pangilinan J."/>
            <person name="Riley R."/>
            <person name="LaButti K."/>
            <person name="Andreopoulos B."/>
            <person name="Lipzen A."/>
            <person name="Chen C."/>
            <person name="Yan M."/>
            <person name="Daum C."/>
            <person name="Ng V."/>
            <person name="Clum A."/>
            <person name="Steindorff A."/>
            <person name="Ohm R.A."/>
            <person name="Martin F."/>
            <person name="Silar P."/>
            <person name="Natvig D.O."/>
            <person name="Lalanne C."/>
            <person name="Gautier V."/>
            <person name="Ament-Velasquez S.L."/>
            <person name="Kruys A."/>
            <person name="Hutchinson M.I."/>
            <person name="Powell A.J."/>
            <person name="Barry K."/>
            <person name="Miller A.N."/>
            <person name="Grigoriev I.V."/>
            <person name="Debuchy R."/>
            <person name="Gladieux P."/>
            <person name="Hiltunen Thoren M."/>
            <person name="Johannesson H."/>
        </authorList>
    </citation>
    <scope>NUCLEOTIDE SEQUENCE</scope>
    <source>
        <strain evidence="1">CBS 958.72</strain>
    </source>
</reference>
<dbReference type="AlphaFoldDB" id="A0AAE0NJY4"/>
<evidence type="ECO:0000313" key="2">
    <source>
        <dbReference type="Proteomes" id="UP001287356"/>
    </source>
</evidence>
<reference evidence="1" key="2">
    <citation type="submission" date="2023-06" db="EMBL/GenBank/DDBJ databases">
        <authorList>
            <consortium name="Lawrence Berkeley National Laboratory"/>
            <person name="Haridas S."/>
            <person name="Hensen N."/>
            <person name="Bonometti L."/>
            <person name="Westerberg I."/>
            <person name="Brannstrom I.O."/>
            <person name="Guillou S."/>
            <person name="Cros-Aarteil S."/>
            <person name="Calhoun S."/>
            <person name="Kuo A."/>
            <person name="Mondo S."/>
            <person name="Pangilinan J."/>
            <person name="Riley R."/>
            <person name="Labutti K."/>
            <person name="Andreopoulos B."/>
            <person name="Lipzen A."/>
            <person name="Chen C."/>
            <person name="Yanf M."/>
            <person name="Daum C."/>
            <person name="Ng V."/>
            <person name="Clum A."/>
            <person name="Steindorff A."/>
            <person name="Ohm R."/>
            <person name="Martin F."/>
            <person name="Silar P."/>
            <person name="Natvig D."/>
            <person name="Lalanne C."/>
            <person name="Gautier V."/>
            <person name="Ament-Velasquez S.L."/>
            <person name="Kruys A."/>
            <person name="Hutchinson M.I."/>
            <person name="Powell A.J."/>
            <person name="Barry K."/>
            <person name="Miller A.N."/>
            <person name="Grigoriev I.V."/>
            <person name="Debuchy R."/>
            <person name="Gladieux P."/>
            <person name="Thoren M.H."/>
            <person name="Johannesson H."/>
        </authorList>
    </citation>
    <scope>NUCLEOTIDE SEQUENCE</scope>
    <source>
        <strain evidence="1">CBS 958.72</strain>
    </source>
</reference>
<keyword evidence="2" id="KW-1185">Reference proteome</keyword>
<dbReference type="Proteomes" id="UP001287356">
    <property type="component" value="Unassembled WGS sequence"/>
</dbReference>
<organism evidence="1 2">
    <name type="scientific">Lasiosphaeria ovina</name>
    <dbReference type="NCBI Taxonomy" id="92902"/>
    <lineage>
        <taxon>Eukaryota</taxon>
        <taxon>Fungi</taxon>
        <taxon>Dikarya</taxon>
        <taxon>Ascomycota</taxon>
        <taxon>Pezizomycotina</taxon>
        <taxon>Sordariomycetes</taxon>
        <taxon>Sordariomycetidae</taxon>
        <taxon>Sordariales</taxon>
        <taxon>Lasiosphaeriaceae</taxon>
        <taxon>Lasiosphaeria</taxon>
    </lineage>
</organism>
<proteinExistence type="predicted"/>
<sequence>MAERFPEAARPVILTCEPVVLWAQGPRVCFQIGHVCRGVRVRELGQHFRVLRITAVLVVVSYVWANSVKLQQSDASDDERHLVEGQLRGLRKGDMGFDMGAHASLATTPGGHDHGAAHHVPVRCPGRDSSPVVGLDIENPVEEGEESDALTRQDHVDGVFMTSGVPQLDSAYQHGPKRQRIVDEIEIFAIRKRFNEHVERRKNLVS</sequence>
<name>A0AAE0NJY4_9PEZI</name>
<accession>A0AAE0NJY4</accession>
<evidence type="ECO:0000313" key="1">
    <source>
        <dbReference type="EMBL" id="KAK3382799.1"/>
    </source>
</evidence>
<protein>
    <submittedName>
        <fullName evidence="1">Uncharacterized protein</fullName>
    </submittedName>
</protein>